<dbReference type="PANTHER" id="PTHR21331:SF2">
    <property type="entry name" value="BRCA1-ASSOCIATED ATM ACTIVATOR 1"/>
    <property type="match status" value="1"/>
</dbReference>
<dbReference type="OrthoDB" id="10057956at2759"/>
<feature type="region of interest" description="Disordered" evidence="4">
    <location>
        <begin position="658"/>
        <end position="687"/>
    </location>
</feature>
<keyword evidence="6" id="KW-1185">Reference proteome</keyword>
<gene>
    <name evidence="5" type="primary">BRAT1</name>
    <name evidence="5" type="ORF">OS493_002906</name>
</gene>
<dbReference type="AlphaFoldDB" id="A0A9X0CI79"/>
<evidence type="ECO:0000313" key="5">
    <source>
        <dbReference type="EMBL" id="KAJ7340177.1"/>
    </source>
</evidence>
<dbReference type="EMBL" id="MU827778">
    <property type="protein sequence ID" value="KAJ7340177.1"/>
    <property type="molecule type" value="Genomic_DNA"/>
</dbReference>
<feature type="compositionally biased region" description="Basic and acidic residues" evidence="4">
    <location>
        <begin position="658"/>
        <end position="675"/>
    </location>
</feature>
<dbReference type="PANTHER" id="PTHR21331">
    <property type="entry name" value="BRCA1-ASSOCIATED ATM ACTIVATOR 1"/>
    <property type="match status" value="1"/>
</dbReference>
<dbReference type="GO" id="GO:0006974">
    <property type="term" value="P:DNA damage response"/>
    <property type="evidence" value="ECO:0007669"/>
    <property type="project" value="InterPro"/>
</dbReference>
<comment type="caution">
    <text evidence="5">The sequence shown here is derived from an EMBL/GenBank/DDBJ whole genome shotgun (WGS) entry which is preliminary data.</text>
</comment>
<evidence type="ECO:0000256" key="2">
    <source>
        <dbReference type="ARBA" id="ARBA00022490"/>
    </source>
</evidence>
<dbReference type="GO" id="GO:0008283">
    <property type="term" value="P:cell population proliferation"/>
    <property type="evidence" value="ECO:0007669"/>
    <property type="project" value="InterPro"/>
</dbReference>
<accession>A0A9X0CI79</accession>
<protein>
    <submittedName>
        <fullName evidence="5">BRCA1-associated ATM activator 1</fullName>
    </submittedName>
</protein>
<dbReference type="InterPro" id="IPR016024">
    <property type="entry name" value="ARM-type_fold"/>
</dbReference>
<reference evidence="5" key="1">
    <citation type="submission" date="2023-01" db="EMBL/GenBank/DDBJ databases">
        <title>Genome assembly of the deep-sea coral Lophelia pertusa.</title>
        <authorList>
            <person name="Herrera S."/>
            <person name="Cordes E."/>
        </authorList>
    </citation>
    <scope>NUCLEOTIDE SEQUENCE</scope>
    <source>
        <strain evidence="5">USNM1676648</strain>
        <tissue evidence="5">Polyp</tissue>
    </source>
</reference>
<evidence type="ECO:0000256" key="1">
    <source>
        <dbReference type="ARBA" id="ARBA00004496"/>
    </source>
</evidence>
<dbReference type="Gene3D" id="1.25.10.10">
    <property type="entry name" value="Leucine-rich Repeat Variant"/>
    <property type="match status" value="1"/>
</dbReference>
<evidence type="ECO:0000256" key="4">
    <source>
        <dbReference type="SAM" id="MobiDB-lite"/>
    </source>
</evidence>
<name>A0A9X0CI79_9CNID</name>
<comment type="similarity">
    <text evidence="3">Belongs to the BRAT1 family.</text>
</comment>
<comment type="subcellular location">
    <subcellularLocation>
        <location evidence="1">Cytoplasm</location>
    </subcellularLocation>
</comment>
<dbReference type="InterPro" id="IPR038904">
    <property type="entry name" value="BRAT1"/>
</dbReference>
<dbReference type="InterPro" id="IPR011989">
    <property type="entry name" value="ARM-like"/>
</dbReference>
<keyword evidence="2" id="KW-0963">Cytoplasm</keyword>
<dbReference type="GO" id="GO:0005737">
    <property type="term" value="C:cytoplasm"/>
    <property type="evidence" value="ECO:0007669"/>
    <property type="project" value="UniProtKB-SubCell"/>
</dbReference>
<organism evidence="5 6">
    <name type="scientific">Desmophyllum pertusum</name>
    <dbReference type="NCBI Taxonomy" id="174260"/>
    <lineage>
        <taxon>Eukaryota</taxon>
        <taxon>Metazoa</taxon>
        <taxon>Cnidaria</taxon>
        <taxon>Anthozoa</taxon>
        <taxon>Hexacorallia</taxon>
        <taxon>Scleractinia</taxon>
        <taxon>Caryophylliina</taxon>
        <taxon>Caryophylliidae</taxon>
        <taxon>Desmophyllum</taxon>
    </lineage>
</organism>
<dbReference type="Proteomes" id="UP001163046">
    <property type="component" value="Unassembled WGS sequence"/>
</dbReference>
<dbReference type="SUPFAM" id="SSF48371">
    <property type="entry name" value="ARM repeat"/>
    <property type="match status" value="1"/>
</dbReference>
<sequence length="878" mass="98331">MSKDQVFSNPESSAFFLRLFGYLASRAEIFHSLKYGREGDFVARFLDKARNESNLWNEGIVRNGYFQAQISLTEHRNGILWLKSTDHMECALDCISDRSMFVANSARSLIAKFLIKESDWMINENPEKCNSIMDSDKLAIIVERLRSMINPGASTPSMIAVIEVTRILLCENSASAQKVLQDSKLFSECLTLMKVGDATVCQKLIDVICEMAKNSTWSLEWGALTSTEDTPSASEVLLGLCVDLFKKGLVSTGLELVAGLGSCQERSSDFPPHWLEVLFGITELPLEVMLNQSCHDIEESQNGYHINGGEDLDTGLVEGLLSHEDQRKSISKQQLQCILFPWIKENHSFTHVICQALAAAQQLTQQASSQHHSHVLYWLKLGLDLLQYCVNPTKQSTVKLHGNQKVLKASLEFIASFAQVQRAKDIFKGTESSTVNQLFDDIVRALLQLIESSESSAIVMSTALKTLGKVLDAARPEFITELFSSEIITGEETTEKRAKLEHSPPCEDVKQSSNIKTANREKLAFMLYRRLRDSRWEVRDSTLEFVACLLQVNQDSIQEFLCFHNIPVLVWNTVNDSESYARASAIHVIGSLACQSQLWTSLLQNSQITEENIVEKLSSILVEDDEAFPRRRAMECLTQWVTNHHPIAARILLSNKSVRDQSQTEKSPKSDEGQDLKVGSQSEATKTPSEFEIARSVCRACQDFDWEVKLRGLDFWEAVIDYFTGFKTNKESAGTDMTKSLSGEACNGGWLRTGDVEKCFHVLFDMGALNVLSEALNDCDHMVCEKALEVLASLQHVANLEGRSTIDQCVKTSWDFQETLGKSFGLEKFKEVLQVTDLAALAESCEAADNTLRSDPVSLIEDIILAAEHHDENLLDCY</sequence>
<evidence type="ECO:0000256" key="3">
    <source>
        <dbReference type="ARBA" id="ARBA00061308"/>
    </source>
</evidence>
<dbReference type="GO" id="GO:0005634">
    <property type="term" value="C:nucleus"/>
    <property type="evidence" value="ECO:0007669"/>
    <property type="project" value="TreeGrafter"/>
</dbReference>
<proteinExistence type="inferred from homology"/>
<evidence type="ECO:0000313" key="6">
    <source>
        <dbReference type="Proteomes" id="UP001163046"/>
    </source>
</evidence>